<dbReference type="SMART" id="SM00347">
    <property type="entry name" value="HTH_MARR"/>
    <property type="match status" value="1"/>
</dbReference>
<evidence type="ECO:0000313" key="3">
    <source>
        <dbReference type="Proteomes" id="UP000334019"/>
    </source>
</evidence>
<feature type="domain" description="HTH marR-type" evidence="1">
    <location>
        <begin position="4"/>
        <end position="140"/>
    </location>
</feature>
<reference evidence="2 3" key="1">
    <citation type="submission" date="2019-11" db="EMBL/GenBank/DDBJ databases">
        <authorList>
            <person name="He Y."/>
        </authorList>
    </citation>
    <scope>NUCLEOTIDE SEQUENCE [LARGE SCALE GENOMIC DNA]</scope>
    <source>
        <strain evidence="2 3">SCSIO 58843</strain>
    </source>
</reference>
<accession>A0A5Q2RQ26</accession>
<evidence type="ECO:0000259" key="1">
    <source>
        <dbReference type="PROSITE" id="PS50995"/>
    </source>
</evidence>
<dbReference type="InterPro" id="IPR036390">
    <property type="entry name" value="WH_DNA-bd_sf"/>
</dbReference>
<dbReference type="PROSITE" id="PS50995">
    <property type="entry name" value="HTH_MARR_2"/>
    <property type="match status" value="1"/>
</dbReference>
<dbReference type="PANTHER" id="PTHR33164:SF99">
    <property type="entry name" value="MARR FAMILY REGULATORY PROTEIN"/>
    <property type="match status" value="1"/>
</dbReference>
<dbReference type="EMBL" id="CP045851">
    <property type="protein sequence ID" value="QGG96671.1"/>
    <property type="molecule type" value="Genomic_DNA"/>
</dbReference>
<proteinExistence type="predicted"/>
<dbReference type="GO" id="GO:0003700">
    <property type="term" value="F:DNA-binding transcription factor activity"/>
    <property type="evidence" value="ECO:0007669"/>
    <property type="project" value="InterPro"/>
</dbReference>
<dbReference type="PANTHER" id="PTHR33164">
    <property type="entry name" value="TRANSCRIPTIONAL REGULATOR, MARR FAMILY"/>
    <property type="match status" value="1"/>
</dbReference>
<dbReference type="InterPro" id="IPR000835">
    <property type="entry name" value="HTH_MarR-typ"/>
</dbReference>
<name>A0A5Q2RQ26_9ACTN</name>
<sequence length="156" mass="17105">MSSHGALAYEVVQRTRPVVLASTRVVEARWRAHGITVAMRAVLERLVHDGPRTVPDLARTLDISRQAVQRSIDELAAQGHVAPHPNPAHRRSPLFDVTPSARRTFDELHAEEVDRVATIAADLSLDDLATARRVLEVLHAGIAAEVARLTEEAPAR</sequence>
<keyword evidence="3" id="KW-1185">Reference proteome</keyword>
<evidence type="ECO:0000313" key="2">
    <source>
        <dbReference type="EMBL" id="QGG96671.1"/>
    </source>
</evidence>
<dbReference type="Proteomes" id="UP000334019">
    <property type="component" value="Chromosome"/>
</dbReference>
<dbReference type="InterPro" id="IPR036388">
    <property type="entry name" value="WH-like_DNA-bd_sf"/>
</dbReference>
<dbReference type="AlphaFoldDB" id="A0A5Q2RQ26"/>
<gene>
    <name evidence="2" type="ORF">GH723_17080</name>
</gene>
<dbReference type="Pfam" id="PF12802">
    <property type="entry name" value="MarR_2"/>
    <property type="match status" value="1"/>
</dbReference>
<dbReference type="InterPro" id="IPR039422">
    <property type="entry name" value="MarR/SlyA-like"/>
</dbReference>
<dbReference type="SUPFAM" id="SSF46785">
    <property type="entry name" value="Winged helix' DNA-binding domain"/>
    <property type="match status" value="1"/>
</dbReference>
<dbReference type="Gene3D" id="1.10.10.10">
    <property type="entry name" value="Winged helix-like DNA-binding domain superfamily/Winged helix DNA-binding domain"/>
    <property type="match status" value="1"/>
</dbReference>
<organism evidence="2 3">
    <name type="scientific">Actinomarinicola tropica</name>
    <dbReference type="NCBI Taxonomy" id="2789776"/>
    <lineage>
        <taxon>Bacteria</taxon>
        <taxon>Bacillati</taxon>
        <taxon>Actinomycetota</taxon>
        <taxon>Acidimicrobiia</taxon>
        <taxon>Acidimicrobiales</taxon>
        <taxon>Iamiaceae</taxon>
        <taxon>Actinomarinicola</taxon>
    </lineage>
</organism>
<dbReference type="GO" id="GO:0006950">
    <property type="term" value="P:response to stress"/>
    <property type="evidence" value="ECO:0007669"/>
    <property type="project" value="TreeGrafter"/>
</dbReference>
<dbReference type="KEGG" id="atq:GH723_17080"/>
<dbReference type="RefSeq" id="WP_153760775.1">
    <property type="nucleotide sequence ID" value="NZ_CP045851.1"/>
</dbReference>
<protein>
    <submittedName>
        <fullName evidence="2">MarR family transcriptional regulator</fullName>
    </submittedName>
</protein>